<protein>
    <submittedName>
        <fullName evidence="1">Uncharacterized protein</fullName>
    </submittedName>
</protein>
<dbReference type="EMBL" id="KZ825102">
    <property type="protein sequence ID" value="PYI24456.1"/>
    <property type="molecule type" value="Genomic_DNA"/>
</dbReference>
<reference evidence="1 2" key="1">
    <citation type="submission" date="2018-02" db="EMBL/GenBank/DDBJ databases">
        <title>The genomes of Aspergillus section Nigri reveals drivers in fungal speciation.</title>
        <authorList>
            <consortium name="DOE Joint Genome Institute"/>
            <person name="Vesth T.C."/>
            <person name="Nybo J."/>
            <person name="Theobald S."/>
            <person name="Brandl J."/>
            <person name="Frisvad J.C."/>
            <person name="Nielsen K.F."/>
            <person name="Lyhne E.K."/>
            <person name="Kogle M.E."/>
            <person name="Kuo A."/>
            <person name="Riley R."/>
            <person name="Clum A."/>
            <person name="Nolan M."/>
            <person name="Lipzen A."/>
            <person name="Salamov A."/>
            <person name="Henrissat B."/>
            <person name="Wiebenga A."/>
            <person name="De vries R.P."/>
            <person name="Grigoriev I.V."/>
            <person name="Mortensen U.H."/>
            <person name="Andersen M.R."/>
            <person name="Baker S.E."/>
        </authorList>
    </citation>
    <scope>NUCLEOTIDE SEQUENCE [LARGE SCALE GENOMIC DNA]</scope>
    <source>
        <strain evidence="1 2">CBS 115571</strain>
    </source>
</reference>
<dbReference type="Proteomes" id="UP000249829">
    <property type="component" value="Unassembled WGS sequence"/>
</dbReference>
<evidence type="ECO:0000313" key="1">
    <source>
        <dbReference type="EMBL" id="PYI24456.1"/>
    </source>
</evidence>
<dbReference type="STRING" id="1450538.A0A2V5IWA5"/>
<dbReference type="AlphaFoldDB" id="A0A2V5IWA5"/>
<name>A0A2V5IWA5_ASPV1</name>
<dbReference type="OMA" id="WATTWHA"/>
<gene>
    <name evidence="1" type="ORF">BO99DRAFT_428104</name>
</gene>
<sequence>MSVITLPAGAISAALLKGLNSEHVIDKQVKKSFVKAALTGYLESGAPAGLLPVSETFWATTWHAANSDRGAMPPVGGAAGASPNTPHGRAWRPLGHTFTSHRRSETAVKADSEEAADDLLTAIQSGFVVVEYFRDNRVVGQWNNVLQRVGLQWAHVEQATGVSDLQNWWWVWAPDLFQVVENNSHDWAVDAIRAAAGAYTAARTAGRDFKTNDMVIQTLSEFESKIQKMEMPTIYADRTTITD</sequence>
<keyword evidence="2" id="KW-1185">Reference proteome</keyword>
<proteinExistence type="predicted"/>
<organism evidence="1 2">
    <name type="scientific">Aspergillus violaceofuscus (strain CBS 115571)</name>
    <dbReference type="NCBI Taxonomy" id="1450538"/>
    <lineage>
        <taxon>Eukaryota</taxon>
        <taxon>Fungi</taxon>
        <taxon>Dikarya</taxon>
        <taxon>Ascomycota</taxon>
        <taxon>Pezizomycotina</taxon>
        <taxon>Eurotiomycetes</taxon>
        <taxon>Eurotiomycetidae</taxon>
        <taxon>Eurotiales</taxon>
        <taxon>Aspergillaceae</taxon>
        <taxon>Aspergillus</taxon>
    </lineage>
</organism>
<evidence type="ECO:0000313" key="2">
    <source>
        <dbReference type="Proteomes" id="UP000249829"/>
    </source>
</evidence>
<accession>A0A2V5IWA5</accession>